<proteinExistence type="inferred from homology"/>
<protein>
    <recommendedName>
        <fullName evidence="12">Alkaline ceramidase</fullName>
    </recommendedName>
</protein>
<feature type="binding site" evidence="7">
    <location>
        <position position="32"/>
    </location>
    <ligand>
        <name>Ca(2+)</name>
        <dbReference type="ChEBI" id="CHEBI:29108"/>
    </ligand>
</feature>
<dbReference type="OrthoDB" id="187171at2759"/>
<gene>
    <name evidence="10" type="ORF">TrCOL_g8508</name>
</gene>
<feature type="binding site" evidence="8">
    <location>
        <position position="226"/>
    </location>
    <ligand>
        <name>Zn(2+)</name>
        <dbReference type="ChEBI" id="CHEBI:29105"/>
        <note>catalytic</note>
    </ligand>
</feature>
<evidence type="ECO:0000256" key="8">
    <source>
        <dbReference type="PIRSR" id="PIRSR608901-2"/>
    </source>
</evidence>
<feature type="binding site" evidence="7">
    <location>
        <position position="34"/>
    </location>
    <ligand>
        <name>Ca(2+)</name>
        <dbReference type="ChEBI" id="CHEBI:29108"/>
    </ligand>
</feature>
<dbReference type="Proteomes" id="UP001165065">
    <property type="component" value="Unassembled WGS sequence"/>
</dbReference>
<evidence type="ECO:0000256" key="7">
    <source>
        <dbReference type="PIRSR" id="PIRSR608901-1"/>
    </source>
</evidence>
<feature type="transmembrane region" description="Helical" evidence="9">
    <location>
        <begin position="190"/>
        <end position="211"/>
    </location>
</feature>
<feature type="transmembrane region" description="Helical" evidence="9">
    <location>
        <begin position="153"/>
        <end position="170"/>
    </location>
</feature>
<feature type="binding site" evidence="7">
    <location>
        <position position="36"/>
    </location>
    <ligand>
        <name>Ca(2+)</name>
        <dbReference type="ChEBI" id="CHEBI:29108"/>
    </ligand>
</feature>
<feature type="transmembrane region" description="Helical" evidence="9">
    <location>
        <begin position="72"/>
        <end position="93"/>
    </location>
</feature>
<feature type="binding site" evidence="8">
    <location>
        <position position="222"/>
    </location>
    <ligand>
        <name>Zn(2+)</name>
        <dbReference type="ChEBI" id="CHEBI:29105"/>
        <note>catalytic</note>
    </ligand>
</feature>
<reference evidence="11" key="1">
    <citation type="journal article" date="2023" name="Commun. Biol.">
        <title>Genome analysis of Parmales, the sister group of diatoms, reveals the evolutionary specialization of diatoms from phago-mixotrophs to photoautotrophs.</title>
        <authorList>
            <person name="Ban H."/>
            <person name="Sato S."/>
            <person name="Yoshikawa S."/>
            <person name="Yamada K."/>
            <person name="Nakamura Y."/>
            <person name="Ichinomiya M."/>
            <person name="Sato N."/>
            <person name="Blanc-Mathieu R."/>
            <person name="Endo H."/>
            <person name="Kuwata A."/>
            <person name="Ogata H."/>
        </authorList>
    </citation>
    <scope>NUCLEOTIDE SEQUENCE [LARGE SCALE GENOMIC DNA]</scope>
</reference>
<dbReference type="PANTHER" id="PTHR46187:SF3">
    <property type="entry name" value="ALKALINE CERAMIDASE 3"/>
    <property type="match status" value="1"/>
</dbReference>
<keyword evidence="7" id="KW-0106">Calcium</keyword>
<evidence type="ECO:0000256" key="4">
    <source>
        <dbReference type="ARBA" id="ARBA00022801"/>
    </source>
</evidence>
<keyword evidence="6 9" id="KW-0472">Membrane</keyword>
<keyword evidence="5 9" id="KW-1133">Transmembrane helix</keyword>
<comment type="cofactor">
    <cofactor evidence="8">
        <name>Zn(2+)</name>
        <dbReference type="ChEBI" id="CHEBI:29105"/>
    </cofactor>
</comment>
<comment type="caution">
    <text evidence="10">The sequence shown here is derived from an EMBL/GenBank/DDBJ whole genome shotgun (WGS) entry which is preliminary data.</text>
</comment>
<organism evidence="10 11">
    <name type="scientific">Triparma columacea</name>
    <dbReference type="NCBI Taxonomy" id="722753"/>
    <lineage>
        <taxon>Eukaryota</taxon>
        <taxon>Sar</taxon>
        <taxon>Stramenopiles</taxon>
        <taxon>Ochrophyta</taxon>
        <taxon>Bolidophyceae</taxon>
        <taxon>Parmales</taxon>
        <taxon>Triparmaceae</taxon>
        <taxon>Triparma</taxon>
    </lineage>
</organism>
<feature type="transmembrane region" description="Helical" evidence="9">
    <location>
        <begin position="99"/>
        <end position="117"/>
    </location>
</feature>
<feature type="transmembrane region" description="Helical" evidence="9">
    <location>
        <begin position="129"/>
        <end position="147"/>
    </location>
</feature>
<evidence type="ECO:0000256" key="5">
    <source>
        <dbReference type="ARBA" id="ARBA00022989"/>
    </source>
</evidence>
<evidence type="ECO:0008006" key="12">
    <source>
        <dbReference type="Google" id="ProtNLM"/>
    </source>
</evidence>
<comment type="similarity">
    <text evidence="2">Belongs to the alkaline ceramidase family.</text>
</comment>
<dbReference type="EMBL" id="BRYA01000581">
    <property type="protein sequence ID" value="GMI24210.1"/>
    <property type="molecule type" value="Genomic_DNA"/>
</dbReference>
<dbReference type="GO" id="GO:0005789">
    <property type="term" value="C:endoplasmic reticulum membrane"/>
    <property type="evidence" value="ECO:0007669"/>
    <property type="project" value="TreeGrafter"/>
</dbReference>
<keyword evidence="11" id="KW-1185">Reference proteome</keyword>
<evidence type="ECO:0000256" key="2">
    <source>
        <dbReference type="ARBA" id="ARBA00009780"/>
    </source>
</evidence>
<comment type="subcellular location">
    <subcellularLocation>
        <location evidence="1">Membrane</location>
        <topology evidence="1">Multi-pass membrane protein</topology>
    </subcellularLocation>
</comment>
<feature type="transmembrane region" description="Helical" evidence="9">
    <location>
        <begin position="223"/>
        <end position="240"/>
    </location>
</feature>
<keyword evidence="4" id="KW-0378">Hydrolase</keyword>
<dbReference type="GO" id="GO:0006672">
    <property type="term" value="P:ceramide metabolic process"/>
    <property type="evidence" value="ECO:0007669"/>
    <property type="project" value="InterPro"/>
</dbReference>
<dbReference type="InterPro" id="IPR008901">
    <property type="entry name" value="ACER"/>
</dbReference>
<evidence type="ECO:0000313" key="10">
    <source>
        <dbReference type="EMBL" id="GMI24210.1"/>
    </source>
</evidence>
<dbReference type="Pfam" id="PF05875">
    <property type="entry name" value="Ceramidase"/>
    <property type="match status" value="1"/>
</dbReference>
<evidence type="ECO:0000256" key="6">
    <source>
        <dbReference type="ARBA" id="ARBA00023136"/>
    </source>
</evidence>
<accession>A0A9W7L3E6</accession>
<dbReference type="GO" id="GO:0046872">
    <property type="term" value="F:metal ion binding"/>
    <property type="evidence" value="ECO:0007669"/>
    <property type="project" value="UniProtKB-KW"/>
</dbReference>
<dbReference type="PANTHER" id="PTHR46187">
    <property type="entry name" value="ALKALINE CERAMIDASE 3"/>
    <property type="match status" value="1"/>
</dbReference>
<evidence type="ECO:0000256" key="3">
    <source>
        <dbReference type="ARBA" id="ARBA00022692"/>
    </source>
</evidence>
<evidence type="ECO:0000256" key="1">
    <source>
        <dbReference type="ARBA" id="ARBA00004141"/>
    </source>
</evidence>
<sequence length="262" mass="29741">MGGQVTPGGQFDIIPVEHGCPWYSWSRPNVHWCEENLCAWITAPANTWSNVPYMIFGIIMILEARQMKSKTLMLFGPASIITGISSFAFHASYTYAGQIFDYFGMFCFVYLAIVVNCRRLGQVRREGQSRLFWSLVVCSTVLVPILGSFNFPYQLLVFGLVIFTLLQEIVLRVKSSRRGAHAVANYSKLLLGLGFLIAGVTCSMLDATRIWCDKKNHLYNGHSLWHFLTSFGLFYFFKFYKQFAWDKGMKGLPVVVVEGSED</sequence>
<dbReference type="AlphaFoldDB" id="A0A9W7L3E6"/>
<keyword evidence="8" id="KW-0862">Zinc</keyword>
<name>A0A9W7L3E6_9STRA</name>
<keyword evidence="7" id="KW-0479">Metal-binding</keyword>
<keyword evidence="3 9" id="KW-0812">Transmembrane</keyword>
<evidence type="ECO:0000256" key="9">
    <source>
        <dbReference type="SAM" id="Phobius"/>
    </source>
</evidence>
<feature type="binding site" evidence="8">
    <location>
        <position position="90"/>
    </location>
    <ligand>
        <name>Zn(2+)</name>
        <dbReference type="ChEBI" id="CHEBI:29105"/>
        <note>catalytic</note>
    </ligand>
</feature>
<evidence type="ECO:0000313" key="11">
    <source>
        <dbReference type="Proteomes" id="UP001165065"/>
    </source>
</evidence>
<dbReference type="GO" id="GO:0016811">
    <property type="term" value="F:hydrolase activity, acting on carbon-nitrogen (but not peptide) bonds, in linear amides"/>
    <property type="evidence" value="ECO:0007669"/>
    <property type="project" value="InterPro"/>
</dbReference>